<name>A0ABD2J598_HETSC</name>
<sequence length="181" mass="19811">MIVVEESTSSEDSLSFERHPALRRLEGGQRRSAELMMDSKTRVVAQQAPPGSGKTYTLAAIVAAVMENPGTKVLCLAPLNVAVVKMCEELVSALKTEGNDEVPLALFSGTGKAKYRDHLDKKHELTSYSATNSGQTRTVMEILEGLDNFPGRFASFPCTPVKRHKLEPSWKSVVSNPKLHQ</sequence>
<dbReference type="PANTHER" id="PTHR43788">
    <property type="entry name" value="DNA2/NAM7 HELICASE FAMILY MEMBER"/>
    <property type="match status" value="1"/>
</dbReference>
<dbReference type="SUPFAM" id="SSF52540">
    <property type="entry name" value="P-loop containing nucleoside triphosphate hydrolases"/>
    <property type="match status" value="1"/>
</dbReference>
<dbReference type="Pfam" id="PF13604">
    <property type="entry name" value="AAA_30"/>
    <property type="match status" value="1"/>
</dbReference>
<dbReference type="PANTHER" id="PTHR43788:SF8">
    <property type="entry name" value="DNA-BINDING PROTEIN SMUBP-2"/>
    <property type="match status" value="1"/>
</dbReference>
<organism evidence="1 2">
    <name type="scientific">Heterodera schachtii</name>
    <name type="common">Sugarbeet cyst nematode worm</name>
    <name type="synonym">Tylenchus schachtii</name>
    <dbReference type="NCBI Taxonomy" id="97005"/>
    <lineage>
        <taxon>Eukaryota</taxon>
        <taxon>Metazoa</taxon>
        <taxon>Ecdysozoa</taxon>
        <taxon>Nematoda</taxon>
        <taxon>Chromadorea</taxon>
        <taxon>Rhabditida</taxon>
        <taxon>Tylenchina</taxon>
        <taxon>Tylenchomorpha</taxon>
        <taxon>Tylenchoidea</taxon>
        <taxon>Heteroderidae</taxon>
        <taxon>Heteroderinae</taxon>
        <taxon>Heterodera</taxon>
    </lineage>
</organism>
<evidence type="ECO:0008006" key="3">
    <source>
        <dbReference type="Google" id="ProtNLM"/>
    </source>
</evidence>
<keyword evidence="2" id="KW-1185">Reference proteome</keyword>
<comment type="caution">
    <text evidence="1">The sequence shown here is derived from an EMBL/GenBank/DDBJ whole genome shotgun (WGS) entry which is preliminary data.</text>
</comment>
<dbReference type="InterPro" id="IPR027417">
    <property type="entry name" value="P-loop_NTPase"/>
</dbReference>
<dbReference type="Proteomes" id="UP001620645">
    <property type="component" value="Unassembled WGS sequence"/>
</dbReference>
<reference evidence="1 2" key="1">
    <citation type="submission" date="2024-10" db="EMBL/GenBank/DDBJ databases">
        <authorList>
            <person name="Kim D."/>
        </authorList>
    </citation>
    <scope>NUCLEOTIDE SEQUENCE [LARGE SCALE GENOMIC DNA]</scope>
    <source>
        <strain evidence="1">Taebaek</strain>
    </source>
</reference>
<proteinExistence type="predicted"/>
<evidence type="ECO:0000313" key="2">
    <source>
        <dbReference type="Proteomes" id="UP001620645"/>
    </source>
</evidence>
<dbReference type="InterPro" id="IPR050534">
    <property type="entry name" value="Coronavir_polyprotein_1ab"/>
</dbReference>
<dbReference type="AlphaFoldDB" id="A0ABD2J598"/>
<dbReference type="EMBL" id="JBICCN010000219">
    <property type="protein sequence ID" value="KAL3086000.1"/>
    <property type="molecule type" value="Genomic_DNA"/>
</dbReference>
<gene>
    <name evidence="1" type="ORF">niasHS_009042</name>
</gene>
<evidence type="ECO:0000313" key="1">
    <source>
        <dbReference type="EMBL" id="KAL3086000.1"/>
    </source>
</evidence>
<accession>A0ABD2J598</accession>
<dbReference type="Gene3D" id="3.40.50.300">
    <property type="entry name" value="P-loop containing nucleotide triphosphate hydrolases"/>
    <property type="match status" value="1"/>
</dbReference>
<protein>
    <recommendedName>
        <fullName evidence="3">Helicase ATP-binding domain-containing protein</fullName>
    </recommendedName>
</protein>